<accession>A0ABT1Q6F5</accession>
<proteinExistence type="predicted"/>
<protein>
    <recommendedName>
        <fullName evidence="4">Integral membrane protein</fullName>
    </recommendedName>
</protein>
<evidence type="ECO:0000313" key="2">
    <source>
        <dbReference type="EMBL" id="MCQ4084367.1"/>
    </source>
</evidence>
<feature type="transmembrane region" description="Helical" evidence="1">
    <location>
        <begin position="81"/>
        <end position="102"/>
    </location>
</feature>
<feature type="transmembrane region" description="Helical" evidence="1">
    <location>
        <begin position="16"/>
        <end position="41"/>
    </location>
</feature>
<evidence type="ECO:0000256" key="1">
    <source>
        <dbReference type="SAM" id="Phobius"/>
    </source>
</evidence>
<name>A0ABT1Q6F5_9ACTN</name>
<dbReference type="EMBL" id="JANFNG010000034">
    <property type="protein sequence ID" value="MCQ4084367.1"/>
    <property type="molecule type" value="Genomic_DNA"/>
</dbReference>
<reference evidence="2" key="1">
    <citation type="submission" date="2022-06" db="EMBL/GenBank/DDBJ databases">
        <title>Draft genome sequence of Streptomyces sp. RB6PN25 isolated from peat swamp forest in Thailand.</title>
        <authorList>
            <person name="Duangmal K."/>
            <person name="Klaysubun C."/>
        </authorList>
    </citation>
    <scope>NUCLEOTIDE SEQUENCE</scope>
    <source>
        <strain evidence="2">RB6PN25</strain>
    </source>
</reference>
<keyword evidence="1" id="KW-0812">Transmembrane</keyword>
<dbReference type="RefSeq" id="WP_255923433.1">
    <property type="nucleotide sequence ID" value="NZ_JANFNG010000034.1"/>
</dbReference>
<dbReference type="Proteomes" id="UP001057702">
    <property type="component" value="Unassembled WGS sequence"/>
</dbReference>
<organism evidence="2 3">
    <name type="scientific">Streptomyces humicola</name>
    <dbReference type="NCBI Taxonomy" id="2953240"/>
    <lineage>
        <taxon>Bacteria</taxon>
        <taxon>Bacillati</taxon>
        <taxon>Actinomycetota</taxon>
        <taxon>Actinomycetes</taxon>
        <taxon>Kitasatosporales</taxon>
        <taxon>Streptomycetaceae</taxon>
        <taxon>Streptomyces</taxon>
    </lineage>
</organism>
<feature type="transmembrane region" description="Helical" evidence="1">
    <location>
        <begin position="53"/>
        <end position="74"/>
    </location>
</feature>
<comment type="caution">
    <text evidence="2">The sequence shown here is derived from an EMBL/GenBank/DDBJ whole genome shotgun (WGS) entry which is preliminary data.</text>
</comment>
<gene>
    <name evidence="2" type="ORF">NGB36_28245</name>
</gene>
<keyword evidence="1" id="KW-1133">Transmembrane helix</keyword>
<evidence type="ECO:0000313" key="3">
    <source>
        <dbReference type="Proteomes" id="UP001057702"/>
    </source>
</evidence>
<evidence type="ECO:0008006" key="4">
    <source>
        <dbReference type="Google" id="ProtNLM"/>
    </source>
</evidence>
<keyword evidence="1" id="KW-0472">Membrane</keyword>
<keyword evidence="3" id="KW-1185">Reference proteome</keyword>
<sequence length="226" mass="23646">MSATARPSRRFGEKRAVWILVAGAISGLTAAVCFATVRIASLLLVSTSPAVGAAWWGVAAGTVATVLATATFYIRGRAKDFLSALWLLVAPAVALAGAAWLLTSAAHELLDKFVKPTLPVAAALSDCHEVSSGEGGDHHDTVCTFTWRYDGRTCSATADGAGEDTVPPAVKVIRIDSRDPCRSSLIDPYGLRLTTPVLLGVLGLAATFSSARGYRALVAALREEYT</sequence>